<dbReference type="PANTHER" id="PTHR43343">
    <property type="entry name" value="PEPTIDASE S12"/>
    <property type="match status" value="1"/>
</dbReference>
<dbReference type="InterPro" id="IPR051201">
    <property type="entry name" value="Chloro_Bact_Ser_Proteases"/>
</dbReference>
<dbReference type="Pfam" id="PF13365">
    <property type="entry name" value="Trypsin_2"/>
    <property type="match status" value="1"/>
</dbReference>
<reference evidence="4 5" key="1">
    <citation type="submission" date="2016-10" db="EMBL/GenBank/DDBJ databases">
        <authorList>
            <person name="de Groot N.N."/>
        </authorList>
    </citation>
    <scope>NUCLEOTIDE SEQUENCE [LARGE SCALE GENOMIC DNA]</scope>
    <source>
        <strain evidence="4 5">DSM 44945</strain>
    </source>
</reference>
<evidence type="ECO:0000313" key="4">
    <source>
        <dbReference type="EMBL" id="SFF83374.1"/>
    </source>
</evidence>
<dbReference type="PRINTS" id="PR00834">
    <property type="entry name" value="PROTEASES2C"/>
</dbReference>
<proteinExistence type="predicted"/>
<keyword evidence="2" id="KW-0378">Hydrolase</keyword>
<evidence type="ECO:0000313" key="5">
    <source>
        <dbReference type="Proteomes" id="UP000198661"/>
    </source>
</evidence>
<dbReference type="RefSeq" id="WP_177198993.1">
    <property type="nucleotide sequence ID" value="NZ_FOOK01000006.1"/>
</dbReference>
<evidence type="ECO:0000256" key="1">
    <source>
        <dbReference type="ARBA" id="ARBA00022670"/>
    </source>
</evidence>
<dbReference type="PANTHER" id="PTHR43343:SF3">
    <property type="entry name" value="PROTEASE DO-LIKE 8, CHLOROPLASTIC"/>
    <property type="match status" value="1"/>
</dbReference>
<dbReference type="GO" id="GO:0004252">
    <property type="term" value="F:serine-type endopeptidase activity"/>
    <property type="evidence" value="ECO:0007669"/>
    <property type="project" value="InterPro"/>
</dbReference>
<keyword evidence="5" id="KW-1185">Reference proteome</keyword>
<keyword evidence="3" id="KW-0720">Serine protease</keyword>
<dbReference type="InterPro" id="IPR001940">
    <property type="entry name" value="Peptidase_S1C"/>
</dbReference>
<dbReference type="EMBL" id="FOOK01000006">
    <property type="protein sequence ID" value="SFF83374.1"/>
    <property type="molecule type" value="Genomic_DNA"/>
</dbReference>
<sequence>MVRKFRVTRPENLSLSARHPANSFVQVVRRVRGGVVSILTEEEGTENLNDLLLRLFLPEWKGHQETPIRHFGSGFVIHPDGYILTNEHVVRRAGTVSVRLYGYRRPLMARVAWQDPHRDLAVIKIHPPFPLSPLRLGSSEATAVGEWVIAVGNPLGLDHTVTVGVVSGKNRPLRIANRSYDNVIQTDAAINPGNSGGPLINILGEVIGINTLIIYPSQSIGFAIPIDDVKPLIRPFVRGMMG</sequence>
<dbReference type="Gene3D" id="2.40.10.120">
    <property type="match status" value="1"/>
</dbReference>
<dbReference type="AlphaFoldDB" id="A0A1I2LVR0"/>
<keyword evidence="1" id="KW-0645">Protease</keyword>
<organism evidence="4 5">
    <name type="scientific">Planifilum fulgidum</name>
    <dbReference type="NCBI Taxonomy" id="201973"/>
    <lineage>
        <taxon>Bacteria</taxon>
        <taxon>Bacillati</taxon>
        <taxon>Bacillota</taxon>
        <taxon>Bacilli</taxon>
        <taxon>Bacillales</taxon>
        <taxon>Thermoactinomycetaceae</taxon>
        <taxon>Planifilum</taxon>
    </lineage>
</organism>
<protein>
    <submittedName>
        <fullName evidence="4">Trypsin-like peptidase domain-containing protein</fullName>
    </submittedName>
</protein>
<dbReference type="SUPFAM" id="SSF50494">
    <property type="entry name" value="Trypsin-like serine proteases"/>
    <property type="match status" value="1"/>
</dbReference>
<dbReference type="GO" id="GO:0006508">
    <property type="term" value="P:proteolysis"/>
    <property type="evidence" value="ECO:0007669"/>
    <property type="project" value="UniProtKB-KW"/>
</dbReference>
<dbReference type="InterPro" id="IPR009003">
    <property type="entry name" value="Peptidase_S1_PA"/>
</dbReference>
<evidence type="ECO:0000256" key="3">
    <source>
        <dbReference type="ARBA" id="ARBA00022825"/>
    </source>
</evidence>
<name>A0A1I2LVR0_9BACL</name>
<dbReference type="Proteomes" id="UP000198661">
    <property type="component" value="Unassembled WGS sequence"/>
</dbReference>
<accession>A0A1I2LVR0</accession>
<gene>
    <name evidence="4" type="ORF">SAMN04488025_10662</name>
</gene>
<dbReference type="STRING" id="201973.SAMN04488025_10662"/>
<evidence type="ECO:0000256" key="2">
    <source>
        <dbReference type="ARBA" id="ARBA00022801"/>
    </source>
</evidence>